<proteinExistence type="predicted"/>
<reference evidence="1 2" key="1">
    <citation type="submission" date="2019-07" db="EMBL/GenBank/DDBJ databases">
        <title>The draft genome sequence of Aquimarina algiphila M91.</title>
        <authorList>
            <person name="Meng X."/>
        </authorList>
    </citation>
    <scope>NUCLEOTIDE SEQUENCE [LARGE SCALE GENOMIC DNA]</scope>
    <source>
        <strain evidence="1 2">M91</strain>
    </source>
</reference>
<dbReference type="OrthoDB" id="1495374at2"/>
<organism evidence="1 2">
    <name type="scientific">Aquimarina algiphila</name>
    <dbReference type="NCBI Taxonomy" id="2047982"/>
    <lineage>
        <taxon>Bacteria</taxon>
        <taxon>Pseudomonadati</taxon>
        <taxon>Bacteroidota</taxon>
        <taxon>Flavobacteriia</taxon>
        <taxon>Flavobacteriales</taxon>
        <taxon>Flavobacteriaceae</taxon>
        <taxon>Aquimarina</taxon>
    </lineage>
</organism>
<dbReference type="Proteomes" id="UP000318833">
    <property type="component" value="Unassembled WGS sequence"/>
</dbReference>
<name>A0A554VAX4_9FLAO</name>
<dbReference type="AlphaFoldDB" id="A0A554VAX4"/>
<evidence type="ECO:0000313" key="2">
    <source>
        <dbReference type="Proteomes" id="UP000318833"/>
    </source>
</evidence>
<keyword evidence="2" id="KW-1185">Reference proteome</keyword>
<evidence type="ECO:0000313" key="1">
    <source>
        <dbReference type="EMBL" id="TSE03395.1"/>
    </source>
</evidence>
<dbReference type="EMBL" id="VLNR01000114">
    <property type="protein sequence ID" value="TSE03395.1"/>
    <property type="molecule type" value="Genomic_DNA"/>
</dbReference>
<gene>
    <name evidence="1" type="ORF">FOF46_29450</name>
</gene>
<accession>A0A554VAX4</accession>
<protein>
    <submittedName>
        <fullName evidence="1">DUF2528 family protein</fullName>
    </submittedName>
</protein>
<comment type="caution">
    <text evidence="1">The sequence shown here is derived from an EMBL/GenBank/DDBJ whole genome shotgun (WGS) entry which is preliminary data.</text>
</comment>
<sequence>MIMNILSLLKQAYKTNINLKKTKIMIRTYKYAYDFGSAYATLEIDTDVLSKDDATQLLNFFAWDWDNENDVYDELAKKYALSAIKFATHNSHNLIGVLSDFKEAEGYPELNGVYGIKLIYVEGLEIEESELELLER</sequence>